<accession>A0A8A4XCR4</accession>
<sequence>MAVHDYVVHREIRGHAWANSRKRPHISNHSAIRRVRARFQGGRMDASTQKGSSHHKHNGRDDEAHLVPGLSPMQYGFPNSIITKLKYCDIITFSPAAGVIAKNLFRANGIFDPDFSGTGHQPMYRDQYAGIYENYVVLGSRIKVTWQGRTNLVGDLVGICGDNDTTTSTTTTTLLEQNNSVHALIADPGGPLTTLYLTYSPEQMIGANQKDEGQAFTLCTADPTDQFIFCVWVQATDGSSVTVVDAVIEIEYTVKFASLLTPVQN</sequence>
<reference evidence="2" key="1">
    <citation type="submission" date="2020-10" db="EMBL/GenBank/DDBJ databases">
        <title>CRESS DNA virus dark matter in the feces of wild birds.</title>
        <authorList>
            <person name="Yang S."/>
            <person name="Zhang W."/>
        </authorList>
    </citation>
    <scope>NUCLEOTIDE SEQUENCE</scope>
    <source>
        <strain evidence="2">Bbr144cir6</strain>
    </source>
</reference>
<proteinExistence type="predicted"/>
<evidence type="ECO:0000313" key="2">
    <source>
        <dbReference type="EMBL" id="QTE03554.1"/>
    </source>
</evidence>
<dbReference type="EMBL" id="MW182871">
    <property type="protein sequence ID" value="QTE03554.1"/>
    <property type="molecule type" value="Genomic_DNA"/>
</dbReference>
<organism evidence="2">
    <name type="scientific">Prunella montanella CRESS-DNA-virus sp</name>
    <dbReference type="NCBI Taxonomy" id="2815056"/>
    <lineage>
        <taxon>Viruses</taxon>
        <taxon>Monodnaviria</taxon>
        <taxon>Shotokuvirae</taxon>
        <taxon>Cressdnaviricota</taxon>
    </lineage>
</organism>
<protein>
    <submittedName>
        <fullName evidence="2">Capsid protein</fullName>
    </submittedName>
</protein>
<evidence type="ECO:0000256" key="1">
    <source>
        <dbReference type="SAM" id="MobiDB-lite"/>
    </source>
</evidence>
<feature type="region of interest" description="Disordered" evidence="1">
    <location>
        <begin position="39"/>
        <end position="65"/>
    </location>
</feature>
<name>A0A8A4XCR4_9VIRU</name>